<keyword evidence="2" id="KW-1185">Reference proteome</keyword>
<organism evidence="1 2">
    <name type="scientific">Fulvivirga sediminis</name>
    <dbReference type="NCBI Taxonomy" id="2803949"/>
    <lineage>
        <taxon>Bacteria</taxon>
        <taxon>Pseudomonadati</taxon>
        <taxon>Bacteroidota</taxon>
        <taxon>Cytophagia</taxon>
        <taxon>Cytophagales</taxon>
        <taxon>Fulvivirgaceae</taxon>
        <taxon>Fulvivirga</taxon>
    </lineage>
</organism>
<dbReference type="EMBL" id="JAESIY010000004">
    <property type="protein sequence ID" value="MBL3656338.1"/>
    <property type="molecule type" value="Genomic_DNA"/>
</dbReference>
<proteinExistence type="predicted"/>
<protein>
    <submittedName>
        <fullName evidence="1">DUF4835 family protein</fullName>
    </submittedName>
</protein>
<dbReference type="Proteomes" id="UP000659388">
    <property type="component" value="Unassembled WGS sequence"/>
</dbReference>
<accession>A0A937F976</accession>
<gene>
    <name evidence="1" type="ORF">JL102_09375</name>
</gene>
<dbReference type="InterPro" id="IPR032274">
    <property type="entry name" value="DUF4835"/>
</dbReference>
<evidence type="ECO:0000313" key="1">
    <source>
        <dbReference type="EMBL" id="MBL3656338.1"/>
    </source>
</evidence>
<evidence type="ECO:0000313" key="2">
    <source>
        <dbReference type="Proteomes" id="UP000659388"/>
    </source>
</evidence>
<sequence>MYRIITIAFLFVSYLSVAQELNCKVSINSDQVQSSDRRIFDDMENALSQFMNSRTWTEDTYESFERIKCNLIITLQNPTAIGSYQATVQIQSARPIYNSNYESIVLNFADRDWAFEYVDSQPLDFSDNIYNSNLTSLLAFYAYLIIGMDYDTFSPMGGTPYFQKALNVATNAQQSNRPGWDAMGSTRNRYWLIENLTNSQLSPVRQGYYDYHRQALDTFEQDKEQSRKKIVEVLKNIRKTRTAYPNSILVIAFLDAKSDELINIFKEGNIQTRREAFDALSNIDPSKSSSYEQIIK</sequence>
<dbReference type="Pfam" id="PF16119">
    <property type="entry name" value="DUF4835"/>
    <property type="match status" value="1"/>
</dbReference>
<dbReference type="RefSeq" id="WP_202244123.1">
    <property type="nucleotide sequence ID" value="NZ_JAESIY010000004.1"/>
</dbReference>
<dbReference type="AlphaFoldDB" id="A0A937F976"/>
<name>A0A937F976_9BACT</name>
<reference evidence="1" key="1">
    <citation type="submission" date="2021-01" db="EMBL/GenBank/DDBJ databases">
        <title>Fulvivirga kasyanovii gen. nov., sp nov., a novel member of the phylum Bacteroidetes isolated from seawater in a mussel farm.</title>
        <authorList>
            <person name="Zhao L.-H."/>
            <person name="Wang Z.-J."/>
        </authorList>
    </citation>
    <scope>NUCLEOTIDE SEQUENCE</scope>
    <source>
        <strain evidence="1">2943</strain>
    </source>
</reference>
<comment type="caution">
    <text evidence="1">The sequence shown here is derived from an EMBL/GenBank/DDBJ whole genome shotgun (WGS) entry which is preliminary data.</text>
</comment>